<dbReference type="PANTHER" id="PTHR35580">
    <property type="entry name" value="CELL SURFACE GLYCOPROTEIN (S-LAYER PROTEIN)-LIKE PROTEIN"/>
    <property type="match status" value="1"/>
</dbReference>
<proteinExistence type="predicted"/>
<reference evidence="1 2" key="1">
    <citation type="submission" date="2021-07" db="EMBL/GenBank/DDBJ databases">
        <title>Stakelama flava sp. nov., a novel endophytic bacterium isolated from branch of Kandelia candel.</title>
        <authorList>
            <person name="Tuo L."/>
        </authorList>
    </citation>
    <scope>NUCLEOTIDE SEQUENCE [LARGE SCALE GENOMIC DNA]</scope>
    <source>
        <strain evidence="1 2">CBK3Z-3</strain>
    </source>
</reference>
<dbReference type="InterPro" id="IPR052918">
    <property type="entry name" value="Motility_Chemotaxis_Reg"/>
</dbReference>
<accession>A0ABS6XJY7</accession>
<sequence length="826" mass="85324">MRTLIDKPETGTRTLPDDVQTSFTTWKALDRLRLLAEAAVKPGAGAATREALNKTFTQGLSDLQSYLSTAPSDKLTLAFDKPVRRAQTTAVEPGLTSYSTSITGKAVTENRDDVMSGLTGTERFRIQLAQGSRSDSVTVDLSNLNGPPTLDSVATLINQAISAIPYRDANGDVVLQDDGSAEPKWKVSFEPRKTEDGWALEANRQSYESISIDQIDAPDAVLVATGITGLETATAARVMRIDDPTGEMSRKTLATIAAHDRLDPDLAVKTTADAVATDADGFGYVLGTAAGDLGSQRAAGEQDLYLTKMDSLGNVVWQHSLGAAESASGAALSIAANGDVVLAGNVSGKFDGADSDGDMLVARFDTDGNEKFSTLVRAVGTDTATSVLAAPDGSIYVGGQSSPNGGDAFIAKLDSEGRLRERHAYDAGGSETIASLAMGSDGKLLALTREGAQSSLRFLDTADLSAEVSRIDLGTSDARAIAVDASGNIAIGGTTLAALPGTQVNSTVSSRDGFVARMAADGSGLAVTYLASDASDQVDSLVFSGDTLYVGGRTNGVLGDAKGGAVDGFVARLDATTGAIGQITQFGQPGQRTEPVRLAISSGGNNRVSDLGFGRGELTPAGSLSLTASTSLRAGDSFQMRVDGGALRTITITADDTLQTLADRIRKIAGSKALVTTPRDPDGGASLAISPKAGIDIEFVSGPDGRDALEKLGLPAARVSGYDKVDEDAPKVRPGGSYGLGLDLSLSISTMKDAAAALSKINNALSISQTSYRSLYWDDLKATLVNGTPASSAGTAREQAMLANYQAALDRLSSTSTSSTSLFTGF</sequence>
<evidence type="ECO:0000313" key="2">
    <source>
        <dbReference type="Proteomes" id="UP001197214"/>
    </source>
</evidence>
<evidence type="ECO:0000313" key="1">
    <source>
        <dbReference type="EMBL" id="MBW4330471.1"/>
    </source>
</evidence>
<dbReference type="EMBL" id="JAHWZX010000004">
    <property type="protein sequence ID" value="MBW4330471.1"/>
    <property type="molecule type" value="Genomic_DNA"/>
</dbReference>
<dbReference type="Proteomes" id="UP001197214">
    <property type="component" value="Unassembled WGS sequence"/>
</dbReference>
<keyword evidence="2" id="KW-1185">Reference proteome</keyword>
<dbReference type="PANTHER" id="PTHR35580:SF1">
    <property type="entry name" value="PHYTASE-LIKE DOMAIN-CONTAINING PROTEIN"/>
    <property type="match status" value="1"/>
</dbReference>
<organism evidence="1 2">
    <name type="scientific">Stakelama flava</name>
    <dbReference type="NCBI Taxonomy" id="2860338"/>
    <lineage>
        <taxon>Bacteria</taxon>
        <taxon>Pseudomonadati</taxon>
        <taxon>Pseudomonadota</taxon>
        <taxon>Alphaproteobacteria</taxon>
        <taxon>Sphingomonadales</taxon>
        <taxon>Sphingomonadaceae</taxon>
        <taxon>Stakelama</taxon>
    </lineage>
</organism>
<comment type="caution">
    <text evidence="1">The sequence shown here is derived from an EMBL/GenBank/DDBJ whole genome shotgun (WGS) entry which is preliminary data.</text>
</comment>
<name>A0ABS6XJY7_9SPHN</name>
<evidence type="ECO:0008006" key="3">
    <source>
        <dbReference type="Google" id="ProtNLM"/>
    </source>
</evidence>
<protein>
    <recommendedName>
        <fullName evidence="3">Regulatory protein FlaEY</fullName>
    </recommendedName>
</protein>
<gene>
    <name evidence="1" type="ORF">KY084_06230</name>
</gene>